<evidence type="ECO:0000313" key="2">
    <source>
        <dbReference type="EMBL" id="RZC14962.1"/>
    </source>
</evidence>
<organism evidence="2 3">
    <name type="scientific">Glycine soja</name>
    <name type="common">Wild soybean</name>
    <dbReference type="NCBI Taxonomy" id="3848"/>
    <lineage>
        <taxon>Eukaryota</taxon>
        <taxon>Viridiplantae</taxon>
        <taxon>Streptophyta</taxon>
        <taxon>Embryophyta</taxon>
        <taxon>Tracheophyta</taxon>
        <taxon>Spermatophyta</taxon>
        <taxon>Magnoliopsida</taxon>
        <taxon>eudicotyledons</taxon>
        <taxon>Gunneridae</taxon>
        <taxon>Pentapetalae</taxon>
        <taxon>rosids</taxon>
        <taxon>fabids</taxon>
        <taxon>Fabales</taxon>
        <taxon>Fabaceae</taxon>
        <taxon>Papilionoideae</taxon>
        <taxon>50 kb inversion clade</taxon>
        <taxon>NPAAA clade</taxon>
        <taxon>indigoferoid/millettioid clade</taxon>
        <taxon>Phaseoleae</taxon>
        <taxon>Glycine</taxon>
        <taxon>Glycine subgen. Soja</taxon>
    </lineage>
</organism>
<feature type="signal peptide" evidence="1">
    <location>
        <begin position="1"/>
        <end position="27"/>
    </location>
</feature>
<proteinExistence type="predicted"/>
<accession>A0A445KVE0</accession>
<keyword evidence="1" id="KW-0732">Signal</keyword>
<comment type="caution">
    <text evidence="2">The sequence shown here is derived from an EMBL/GenBank/DDBJ whole genome shotgun (WGS) entry which is preliminary data.</text>
</comment>
<protein>
    <submittedName>
        <fullName evidence="2">Uncharacterized protein</fullName>
    </submittedName>
</protein>
<dbReference type="AlphaFoldDB" id="A0A445KVE0"/>
<evidence type="ECO:0000313" key="3">
    <source>
        <dbReference type="Proteomes" id="UP000289340"/>
    </source>
</evidence>
<name>A0A445KVE0_GLYSO</name>
<reference evidence="2 3" key="1">
    <citation type="submission" date="2018-09" db="EMBL/GenBank/DDBJ databases">
        <title>A high-quality reference genome of wild soybean provides a powerful tool to mine soybean genomes.</title>
        <authorList>
            <person name="Xie M."/>
            <person name="Chung C.Y.L."/>
            <person name="Li M.-W."/>
            <person name="Wong F.-L."/>
            <person name="Chan T.-F."/>
            <person name="Lam H.-M."/>
        </authorList>
    </citation>
    <scope>NUCLEOTIDE SEQUENCE [LARGE SCALE GENOMIC DNA]</scope>
    <source>
        <strain evidence="3">cv. W05</strain>
        <tissue evidence="2">Hypocotyl of etiolated seedlings</tissue>
    </source>
</reference>
<gene>
    <name evidence="2" type="ORF">D0Y65_008739</name>
</gene>
<dbReference type="EMBL" id="QZWG01000004">
    <property type="protein sequence ID" value="RZC14962.1"/>
    <property type="molecule type" value="Genomic_DNA"/>
</dbReference>
<sequence length="90" mass="9979">MQMKKSLWIALVTIMLVLSSQLCLVHSRVLRSKVVLTEVADDCVELKESGSSLWRDQFFVVSSENSSTRVSKRSLAFRLASGPSKKGPGH</sequence>
<keyword evidence="3" id="KW-1185">Reference proteome</keyword>
<dbReference type="Proteomes" id="UP000289340">
    <property type="component" value="Chromosome 4"/>
</dbReference>
<evidence type="ECO:0000256" key="1">
    <source>
        <dbReference type="SAM" id="SignalP"/>
    </source>
</evidence>
<feature type="chain" id="PRO_5019094990" evidence="1">
    <location>
        <begin position="28"/>
        <end position="90"/>
    </location>
</feature>